<evidence type="ECO:0000256" key="1">
    <source>
        <dbReference type="ARBA" id="ARBA00022664"/>
    </source>
</evidence>
<reference evidence="5 6" key="1">
    <citation type="submission" date="2019-01" db="EMBL/GenBank/DDBJ databases">
        <title>Draft genome sequences of three monokaryotic isolates of the white-rot basidiomycete fungus Dichomitus squalens.</title>
        <authorList>
            <consortium name="DOE Joint Genome Institute"/>
            <person name="Lopez S.C."/>
            <person name="Andreopoulos B."/>
            <person name="Pangilinan J."/>
            <person name="Lipzen A."/>
            <person name="Riley R."/>
            <person name="Ahrendt S."/>
            <person name="Ng V."/>
            <person name="Barry K."/>
            <person name="Daum C."/>
            <person name="Grigoriev I.V."/>
            <person name="Hilden K.S."/>
            <person name="Makela M.R."/>
            <person name="de Vries R.P."/>
        </authorList>
    </citation>
    <scope>NUCLEOTIDE SEQUENCE [LARGE SCALE GENOMIC DNA]</scope>
    <source>
        <strain evidence="5 6">CBS 464.89</strain>
    </source>
</reference>
<dbReference type="InterPro" id="IPR036875">
    <property type="entry name" value="Znf_CCHC_sf"/>
</dbReference>
<feature type="domain" description="CCHC-type" evidence="4">
    <location>
        <begin position="367"/>
        <end position="382"/>
    </location>
</feature>
<feature type="compositionally biased region" description="Basic and acidic residues" evidence="3">
    <location>
        <begin position="476"/>
        <end position="486"/>
    </location>
</feature>
<keyword evidence="1" id="KW-0507">mRNA processing</keyword>
<proteinExistence type="predicted"/>
<evidence type="ECO:0000256" key="2">
    <source>
        <dbReference type="PROSITE-ProRule" id="PRU00047"/>
    </source>
</evidence>
<organism evidence="5 6">
    <name type="scientific">Dichomitus squalens</name>
    <dbReference type="NCBI Taxonomy" id="114155"/>
    <lineage>
        <taxon>Eukaryota</taxon>
        <taxon>Fungi</taxon>
        <taxon>Dikarya</taxon>
        <taxon>Basidiomycota</taxon>
        <taxon>Agaricomycotina</taxon>
        <taxon>Agaricomycetes</taxon>
        <taxon>Polyporales</taxon>
        <taxon>Polyporaceae</taxon>
        <taxon>Dichomitus</taxon>
    </lineage>
</organism>
<keyword evidence="2" id="KW-0479">Metal-binding</keyword>
<dbReference type="SMART" id="SM00343">
    <property type="entry name" value="ZnF_C2HC"/>
    <property type="match status" value="1"/>
</dbReference>
<protein>
    <recommendedName>
        <fullName evidence="4">CCHC-type domain-containing protein</fullName>
    </recommendedName>
</protein>
<feature type="region of interest" description="Disordered" evidence="3">
    <location>
        <begin position="458"/>
        <end position="490"/>
    </location>
</feature>
<dbReference type="PROSITE" id="PS50158">
    <property type="entry name" value="ZF_CCHC"/>
    <property type="match status" value="1"/>
</dbReference>
<feature type="compositionally biased region" description="Basic and acidic residues" evidence="3">
    <location>
        <begin position="219"/>
        <end position="231"/>
    </location>
</feature>
<keyword evidence="2" id="KW-0863">Zinc-finger</keyword>
<evidence type="ECO:0000256" key="3">
    <source>
        <dbReference type="SAM" id="MobiDB-lite"/>
    </source>
</evidence>
<feature type="compositionally biased region" description="Basic and acidic residues" evidence="3">
    <location>
        <begin position="263"/>
        <end position="280"/>
    </location>
</feature>
<dbReference type="EMBL" id="ML145127">
    <property type="protein sequence ID" value="TBU58258.1"/>
    <property type="molecule type" value="Genomic_DNA"/>
</dbReference>
<keyword evidence="6" id="KW-1185">Reference proteome</keyword>
<dbReference type="SUPFAM" id="SSF57756">
    <property type="entry name" value="Retrovirus zinc finger-like domains"/>
    <property type="match status" value="1"/>
</dbReference>
<name>A0A4V2K818_9APHY</name>
<gene>
    <name evidence="5" type="ORF">BD310DRAFT_1016175</name>
</gene>
<evidence type="ECO:0000313" key="5">
    <source>
        <dbReference type="EMBL" id="TBU58258.1"/>
    </source>
</evidence>
<feature type="region of interest" description="Disordered" evidence="3">
    <location>
        <begin position="214"/>
        <end position="288"/>
    </location>
</feature>
<dbReference type="GO" id="GO:0008270">
    <property type="term" value="F:zinc ion binding"/>
    <property type="evidence" value="ECO:0007669"/>
    <property type="project" value="UniProtKB-KW"/>
</dbReference>
<sequence length="497" mass="57652">MPSEFSSIGSIKSIMDMPVEGTKLAPKLFKGEASEVEPFLRRYERLATLHNLTAKERCETVTDYYSRHVRETIEGFKAYHESNWDQLKADIRKYWNADLESKRFRVKDLEVFVAYSQRHNITELRQWRKYLRNFIRVAGWLHSQGKLSDYDYTYHMWIGLHPRLRTRLETRILLEQPNHDMSEPFSPESITKAAEFILSIQRFDTERLGSDEAYTYDSENEKELRKDDGEKKRARKPKHSPVFDGSDTEEEDSDSYSKVFRSPSRELSKEETASSKKEQKGLSSDDEFDKLVDQMQSLSLEDPKYGILFLKACKLRPMAADCLRRPMINVGIVPQNMSRDAPPHMNQLNPNRFLARRGPPAPPGNGCFGCGEIGHIMNDCSKIQEMLNKRVVLRDYRGRLTHPDGAVLRRGHDENWMQAISCQFPEVHLITRVDDFEDGDENGNGTADVMVFPVERSQRETRSYRRQVNESPRASQIDKGKQREARPSVTVFSCHVT</sequence>
<dbReference type="AlphaFoldDB" id="A0A4V2K818"/>
<evidence type="ECO:0000313" key="6">
    <source>
        <dbReference type="Proteomes" id="UP000292082"/>
    </source>
</evidence>
<keyword evidence="2" id="KW-0862">Zinc</keyword>
<dbReference type="GO" id="GO:0003676">
    <property type="term" value="F:nucleic acid binding"/>
    <property type="evidence" value="ECO:0007669"/>
    <property type="project" value="InterPro"/>
</dbReference>
<dbReference type="InterPro" id="IPR001878">
    <property type="entry name" value="Znf_CCHC"/>
</dbReference>
<dbReference type="GO" id="GO:0006397">
    <property type="term" value="P:mRNA processing"/>
    <property type="evidence" value="ECO:0007669"/>
    <property type="project" value="UniProtKB-KW"/>
</dbReference>
<accession>A0A4V2K818</accession>
<dbReference type="Proteomes" id="UP000292082">
    <property type="component" value="Unassembled WGS sequence"/>
</dbReference>
<evidence type="ECO:0000259" key="4">
    <source>
        <dbReference type="PROSITE" id="PS50158"/>
    </source>
</evidence>